<organism evidence="10 11">
    <name type="scientific">Candidatus Contendobacter odensis Run_B_J11</name>
    <dbReference type="NCBI Taxonomy" id="1400861"/>
    <lineage>
        <taxon>Bacteria</taxon>
        <taxon>Pseudomonadati</taxon>
        <taxon>Pseudomonadota</taxon>
        <taxon>Gammaproteobacteria</taxon>
        <taxon>Candidatus Competibacteraceae</taxon>
        <taxon>Candidatus Contendibacter</taxon>
    </lineage>
</organism>
<name>A0A7U7GBT4_9GAMM</name>
<reference evidence="10 11" key="1">
    <citation type="journal article" date="2014" name="ISME J.">
        <title>Candidatus Competibacter-lineage genomes retrieved from metagenomes reveal functional metabolic diversity.</title>
        <authorList>
            <person name="McIlroy S.J."/>
            <person name="Albertsen M."/>
            <person name="Andresen E.K."/>
            <person name="Saunders A.M."/>
            <person name="Kristiansen R."/>
            <person name="Stokholm-Bjerregaard M."/>
            <person name="Nielsen K.L."/>
            <person name="Nielsen P.H."/>
        </authorList>
    </citation>
    <scope>NUCLEOTIDE SEQUENCE [LARGE SCALE GENOMIC DNA]</scope>
    <source>
        <strain evidence="10 11">Run_B_J11</strain>
    </source>
</reference>
<evidence type="ECO:0000256" key="2">
    <source>
        <dbReference type="ARBA" id="ARBA00022448"/>
    </source>
</evidence>
<dbReference type="GO" id="GO:0022857">
    <property type="term" value="F:transmembrane transporter activity"/>
    <property type="evidence" value="ECO:0007669"/>
    <property type="project" value="InterPro"/>
</dbReference>
<evidence type="ECO:0000313" key="11">
    <source>
        <dbReference type="Proteomes" id="UP000019184"/>
    </source>
</evidence>
<sequence length="495" mass="54655">MKPLLAIFAAILLFGAGILLAPLLQPYLAHFNPEAAAPAPAHSTPTATTEKPPVKYRHPMNPTIFSDTPAKDDMGMDYIPVYADSANRDPAGPGFTIAPEIVNHLGVRTAAVERGDLARRIETVGYIDYDERALSHVHLRASGWVENLKVRTLGERVRQGDLLLEVYAPDLVNAQQEYLQSQRGGQEPLKISARDRLLALGVPESQIQQLEKEGRVRQLTAVYARQDGIVSALNIRQGMYVQPETELMTLADASTVWVKVEVFEQQAGWLAVGQKAEVRLPQSPGETWQGTVEYIYPDVDPKTRALRARLRFPNSGERLKFNMFADVVIHATPRSKVLHIPREALIRTGAGQRVIIALGAGRFEARSVEIGIESADQVEIRAGLKEGEQVVTSAQFLLDSESSVHASLQRLTALPKPEIWAVGVINTVVPESRTVNVTHEPIQELNWPAMTMDFPAARNFKLEPLKLGGKVRFRLHQGEDGRYEIDALEPAGAQP</sequence>
<keyword evidence="11" id="KW-1185">Reference proteome</keyword>
<dbReference type="InterPro" id="IPR006143">
    <property type="entry name" value="RND_pump_MFP"/>
</dbReference>
<feature type="region of interest" description="Disordered" evidence="5">
    <location>
        <begin position="38"/>
        <end position="61"/>
    </location>
</feature>
<feature type="domain" description="CusB-like barrel-sandwich hybrid" evidence="7">
    <location>
        <begin position="135"/>
        <end position="250"/>
    </location>
</feature>
<dbReference type="InterPro" id="IPR051909">
    <property type="entry name" value="MFP_Cation_Efflux"/>
</dbReference>
<dbReference type="FunFam" id="2.40.30.170:FF:000010">
    <property type="entry name" value="Efflux RND transporter periplasmic adaptor subunit"/>
    <property type="match status" value="1"/>
</dbReference>
<dbReference type="RefSeq" id="WP_051497733.1">
    <property type="nucleotide sequence ID" value="NZ_CBTK010000168.1"/>
</dbReference>
<dbReference type="InterPro" id="IPR021647">
    <property type="entry name" value="CusF_Ec"/>
</dbReference>
<dbReference type="Gene3D" id="2.40.420.20">
    <property type="match status" value="1"/>
</dbReference>
<dbReference type="SUPFAM" id="SSF111369">
    <property type="entry name" value="HlyD-like secretion proteins"/>
    <property type="match status" value="1"/>
</dbReference>
<dbReference type="GO" id="GO:0030288">
    <property type="term" value="C:outer membrane-bounded periplasmic space"/>
    <property type="evidence" value="ECO:0007669"/>
    <property type="project" value="TreeGrafter"/>
</dbReference>
<protein>
    <submittedName>
        <fullName evidence="10">Efflux transporter, RND family, MFP subunit</fullName>
    </submittedName>
</protein>
<keyword evidence="2" id="KW-0813">Transport</keyword>
<proteinExistence type="inferred from homology"/>
<comment type="similarity">
    <text evidence="1">Belongs to the membrane fusion protein (MFP) (TC 8.A.1) family.</text>
</comment>
<evidence type="ECO:0000259" key="6">
    <source>
        <dbReference type="Pfam" id="PF25869"/>
    </source>
</evidence>
<dbReference type="InterPro" id="IPR058791">
    <property type="entry name" value="3HB_CusB"/>
</dbReference>
<dbReference type="NCBIfam" id="TIGR01730">
    <property type="entry name" value="RND_mfp"/>
    <property type="match status" value="1"/>
</dbReference>
<comment type="caution">
    <text evidence="10">The sequence shown here is derived from an EMBL/GenBank/DDBJ whole genome shotgun (WGS) entry which is preliminary data.</text>
</comment>
<dbReference type="Pfam" id="PF25967">
    <property type="entry name" value="RND-MFP_C"/>
    <property type="match status" value="1"/>
</dbReference>
<feature type="compositionally biased region" description="Low complexity" evidence="5">
    <location>
        <begin position="38"/>
        <end position="49"/>
    </location>
</feature>
<dbReference type="EMBL" id="CBTK010000168">
    <property type="protein sequence ID" value="CDH45511.1"/>
    <property type="molecule type" value="Genomic_DNA"/>
</dbReference>
<feature type="domain" description="Multidrug resistance protein MdtA-like C-terminal permuted SH3" evidence="9">
    <location>
        <begin position="337"/>
        <end position="393"/>
    </location>
</feature>
<dbReference type="AlphaFoldDB" id="A0A7U7GBT4"/>
<dbReference type="Pfam" id="PF25954">
    <property type="entry name" value="Beta-barrel_RND_2"/>
    <property type="match status" value="1"/>
</dbReference>
<gene>
    <name evidence="10" type="ORF">BN874_250012</name>
</gene>
<accession>A0A7U7GBT4</accession>
<evidence type="ECO:0000256" key="4">
    <source>
        <dbReference type="ARBA" id="ARBA00023065"/>
    </source>
</evidence>
<evidence type="ECO:0000313" key="10">
    <source>
        <dbReference type="EMBL" id="CDH45511.1"/>
    </source>
</evidence>
<dbReference type="Gene3D" id="2.40.50.320">
    <property type="entry name" value="Copper binding periplasmic protein CusF"/>
    <property type="match status" value="1"/>
</dbReference>
<dbReference type="PANTHER" id="PTHR30097">
    <property type="entry name" value="CATION EFFLUX SYSTEM PROTEIN CUSB"/>
    <property type="match status" value="1"/>
</dbReference>
<dbReference type="Pfam" id="PF25919">
    <property type="entry name" value="BSH_CusB"/>
    <property type="match status" value="1"/>
</dbReference>
<evidence type="ECO:0000256" key="1">
    <source>
        <dbReference type="ARBA" id="ARBA00009477"/>
    </source>
</evidence>
<keyword evidence="4" id="KW-0406">Ion transport</keyword>
<dbReference type="InterPro" id="IPR058792">
    <property type="entry name" value="Beta-barrel_RND_2"/>
</dbReference>
<dbReference type="Pfam" id="PF11604">
    <property type="entry name" value="CusF_Ec"/>
    <property type="match status" value="1"/>
</dbReference>
<dbReference type="Proteomes" id="UP000019184">
    <property type="component" value="Unassembled WGS sequence"/>
</dbReference>
<dbReference type="Gene3D" id="6.10.140.730">
    <property type="match status" value="1"/>
</dbReference>
<dbReference type="InterPro" id="IPR058627">
    <property type="entry name" value="MdtA-like_C"/>
</dbReference>
<dbReference type="PANTHER" id="PTHR30097:SF15">
    <property type="entry name" value="CATION EFFLUX SYSTEM PROTEIN CUSB"/>
    <property type="match status" value="1"/>
</dbReference>
<dbReference type="Pfam" id="PF25869">
    <property type="entry name" value="3HB_CusB"/>
    <property type="match status" value="1"/>
</dbReference>
<dbReference type="GO" id="GO:0016020">
    <property type="term" value="C:membrane"/>
    <property type="evidence" value="ECO:0007669"/>
    <property type="project" value="InterPro"/>
</dbReference>
<feature type="domain" description="CusB-like three alpha-helical bundle" evidence="6">
    <location>
        <begin position="170"/>
        <end position="218"/>
    </location>
</feature>
<dbReference type="GO" id="GO:0015679">
    <property type="term" value="P:plasma membrane copper ion transport"/>
    <property type="evidence" value="ECO:0007669"/>
    <property type="project" value="TreeGrafter"/>
</dbReference>
<evidence type="ECO:0000259" key="7">
    <source>
        <dbReference type="Pfam" id="PF25919"/>
    </source>
</evidence>
<evidence type="ECO:0000256" key="3">
    <source>
        <dbReference type="ARBA" id="ARBA00022729"/>
    </source>
</evidence>
<dbReference type="Gene3D" id="2.40.30.170">
    <property type="match status" value="1"/>
</dbReference>
<dbReference type="GO" id="GO:0046914">
    <property type="term" value="F:transition metal ion binding"/>
    <property type="evidence" value="ECO:0007669"/>
    <property type="project" value="TreeGrafter"/>
</dbReference>
<dbReference type="OrthoDB" id="9806939at2"/>
<dbReference type="InterPro" id="IPR042230">
    <property type="entry name" value="CusF_sf"/>
</dbReference>
<dbReference type="FunFam" id="2.40.420.20:FF:000003">
    <property type="entry name" value="Cation efflux system protein cusB"/>
    <property type="match status" value="1"/>
</dbReference>
<feature type="domain" description="CusB-like beta-barrel" evidence="8">
    <location>
        <begin position="255"/>
        <end position="331"/>
    </location>
</feature>
<dbReference type="GO" id="GO:0060003">
    <property type="term" value="P:copper ion export"/>
    <property type="evidence" value="ECO:0007669"/>
    <property type="project" value="TreeGrafter"/>
</dbReference>
<keyword evidence="3" id="KW-0732">Signal</keyword>
<evidence type="ECO:0000259" key="8">
    <source>
        <dbReference type="Pfam" id="PF25954"/>
    </source>
</evidence>
<evidence type="ECO:0000259" key="9">
    <source>
        <dbReference type="Pfam" id="PF25967"/>
    </source>
</evidence>
<evidence type="ECO:0000256" key="5">
    <source>
        <dbReference type="SAM" id="MobiDB-lite"/>
    </source>
</evidence>
<dbReference type="InterPro" id="IPR058790">
    <property type="entry name" value="BSH_CusB"/>
</dbReference>